<comment type="caution">
    <text evidence="4">The sequence shown here is derived from an EMBL/GenBank/DDBJ whole genome shotgun (WGS) entry which is preliminary data.</text>
</comment>
<keyword evidence="5" id="KW-1185">Reference proteome</keyword>
<keyword evidence="1" id="KW-0472">Membrane</keyword>
<dbReference type="AlphaFoldDB" id="A0A4V4HX85"/>
<feature type="transmembrane region" description="Helical" evidence="1">
    <location>
        <begin position="12"/>
        <end position="37"/>
    </location>
</feature>
<dbReference type="GO" id="GO:0016020">
    <property type="term" value="C:membrane"/>
    <property type="evidence" value="ECO:0007669"/>
    <property type="project" value="InterPro"/>
</dbReference>
<feature type="transmembrane region" description="Helical" evidence="1">
    <location>
        <begin position="127"/>
        <end position="151"/>
    </location>
</feature>
<name>A0A4V4HX85_9FLAO</name>
<reference evidence="4 5" key="1">
    <citation type="submission" date="2019-03" db="EMBL/GenBank/DDBJ databases">
        <title>Muricauda SCR12 sp.nov, a marine bacterium isolated from Pacific Ocean:the Okinawa trough.</title>
        <authorList>
            <person name="Liu L."/>
        </authorList>
    </citation>
    <scope>NUCLEOTIDE SEQUENCE [LARGE SCALE GENOMIC DNA]</scope>
    <source>
        <strain evidence="4 5">SCR12</strain>
    </source>
</reference>
<dbReference type="Gene3D" id="3.30.565.10">
    <property type="entry name" value="Histidine kinase-like ATPase, C-terminal domain"/>
    <property type="match status" value="1"/>
</dbReference>
<evidence type="ECO:0000259" key="2">
    <source>
        <dbReference type="Pfam" id="PF02518"/>
    </source>
</evidence>
<evidence type="ECO:0000256" key="1">
    <source>
        <dbReference type="SAM" id="Phobius"/>
    </source>
</evidence>
<proteinExistence type="predicted"/>
<dbReference type="SUPFAM" id="SSF55874">
    <property type="entry name" value="ATPase domain of HSP90 chaperone/DNA topoisomerase II/histidine kinase"/>
    <property type="match status" value="1"/>
</dbReference>
<dbReference type="InterPro" id="IPR036890">
    <property type="entry name" value="HATPase_C_sf"/>
</dbReference>
<dbReference type="PANTHER" id="PTHR34220:SF7">
    <property type="entry name" value="SENSOR HISTIDINE KINASE YPDA"/>
    <property type="match status" value="1"/>
</dbReference>
<feature type="transmembrane region" description="Helical" evidence="1">
    <location>
        <begin position="88"/>
        <end position="107"/>
    </location>
</feature>
<feature type="domain" description="Signal transduction histidine kinase internal region" evidence="3">
    <location>
        <begin position="172"/>
        <end position="249"/>
    </location>
</feature>
<gene>
    <name evidence="4" type="ORF">EZV76_05860</name>
</gene>
<keyword evidence="1" id="KW-0812">Transmembrane</keyword>
<dbReference type="EMBL" id="SNTZ01000002">
    <property type="protein sequence ID" value="THV60086.1"/>
    <property type="molecule type" value="Genomic_DNA"/>
</dbReference>
<dbReference type="Pfam" id="PF06580">
    <property type="entry name" value="His_kinase"/>
    <property type="match status" value="1"/>
</dbReference>
<evidence type="ECO:0000313" key="5">
    <source>
        <dbReference type="Proteomes" id="UP000310406"/>
    </source>
</evidence>
<organism evidence="4 5">
    <name type="scientific">Flagellimonas alvinocaridis</name>
    <dbReference type="NCBI Taxonomy" id="2530200"/>
    <lineage>
        <taxon>Bacteria</taxon>
        <taxon>Pseudomonadati</taxon>
        <taxon>Bacteroidota</taxon>
        <taxon>Flavobacteriia</taxon>
        <taxon>Flavobacteriales</taxon>
        <taxon>Flavobacteriaceae</taxon>
        <taxon>Flagellimonas</taxon>
    </lineage>
</organism>
<feature type="domain" description="Histidine kinase/HSP90-like ATPase" evidence="2">
    <location>
        <begin position="267"/>
        <end position="359"/>
    </location>
</feature>
<sequence length="364" mass="42468">MKKLLKKYGERPLIIYLVVFYTFIALVDFMRSFYFLYSGPRRVTNDFTGLVLVSLVDWAFVLLFMCSVSLLTKYLLMKRVSWTKIIPLHIVLSILQSYLVGFISPLLLTYELITIELGFFEKVTHTFFFNVTTNILLYSSMILIIYAYFYLQQVKNQEIRNKVLENSLIKFKLKTLESQLNPHFLFNTLNSISSLIPNDPDAAQDMVADISFLLRKFLSIDDKNFITVREELEILDYYTNILKQRFQEDLVITREVQESTLYKQIPRLLIQPIIENSIKHGFSKENKKLNIHLSIQDQGDSILLSVENNGKRIPKYPIYSNSGIGIINIKERLQALYHGKSDFHFENMPKGVKTVITIPKIQSI</sequence>
<dbReference type="GO" id="GO:0000155">
    <property type="term" value="F:phosphorelay sensor kinase activity"/>
    <property type="evidence" value="ECO:0007669"/>
    <property type="project" value="InterPro"/>
</dbReference>
<dbReference type="RefSeq" id="WP_136565670.1">
    <property type="nucleotide sequence ID" value="NZ_SNTZ01000002.1"/>
</dbReference>
<dbReference type="Proteomes" id="UP000310406">
    <property type="component" value="Unassembled WGS sequence"/>
</dbReference>
<dbReference type="InterPro" id="IPR050640">
    <property type="entry name" value="Bact_2-comp_sensor_kinase"/>
</dbReference>
<dbReference type="OrthoDB" id="9809908at2"/>
<evidence type="ECO:0000313" key="4">
    <source>
        <dbReference type="EMBL" id="THV60086.1"/>
    </source>
</evidence>
<dbReference type="Pfam" id="PF02518">
    <property type="entry name" value="HATPase_c"/>
    <property type="match status" value="1"/>
</dbReference>
<evidence type="ECO:0000259" key="3">
    <source>
        <dbReference type="Pfam" id="PF06580"/>
    </source>
</evidence>
<protein>
    <submittedName>
        <fullName evidence="4">Uncharacterized protein</fullName>
    </submittedName>
</protein>
<keyword evidence="1" id="KW-1133">Transmembrane helix</keyword>
<dbReference type="PANTHER" id="PTHR34220">
    <property type="entry name" value="SENSOR HISTIDINE KINASE YPDA"/>
    <property type="match status" value="1"/>
</dbReference>
<dbReference type="InterPro" id="IPR003594">
    <property type="entry name" value="HATPase_dom"/>
</dbReference>
<dbReference type="InterPro" id="IPR010559">
    <property type="entry name" value="Sig_transdc_His_kin_internal"/>
</dbReference>
<accession>A0A4V4HX85</accession>
<feature type="transmembrane region" description="Helical" evidence="1">
    <location>
        <begin position="49"/>
        <end position="76"/>
    </location>
</feature>